<keyword evidence="2 11" id="KW-0813">Transport</keyword>
<comment type="subcellular location">
    <subcellularLocation>
        <location evidence="1">Membrane</location>
        <topology evidence="1">Multi-pass membrane protein</topology>
    </subcellularLocation>
</comment>
<keyword evidence="3 11" id="KW-0894">Sodium channel</keyword>
<evidence type="ECO:0000256" key="11">
    <source>
        <dbReference type="RuleBase" id="RU000679"/>
    </source>
</evidence>
<evidence type="ECO:0000256" key="12">
    <source>
        <dbReference type="SAM" id="Phobius"/>
    </source>
</evidence>
<keyword evidence="7 11" id="KW-0406">Ion transport</keyword>
<keyword evidence="9 11" id="KW-0739">Sodium transport</keyword>
<accession>A0A1X7TFM5</accession>
<keyword evidence="10 11" id="KW-0407">Ion channel</keyword>
<evidence type="ECO:0000256" key="6">
    <source>
        <dbReference type="ARBA" id="ARBA00023053"/>
    </source>
</evidence>
<dbReference type="OrthoDB" id="6021021at2759"/>
<keyword evidence="6" id="KW-0915">Sodium</keyword>
<dbReference type="eggNOG" id="KOG4294">
    <property type="taxonomic scope" value="Eukaryota"/>
</dbReference>
<dbReference type="PANTHER" id="PTHR11690">
    <property type="entry name" value="AMILORIDE-SENSITIVE SODIUM CHANNEL-RELATED"/>
    <property type="match status" value="1"/>
</dbReference>
<reference evidence="13" key="1">
    <citation type="submission" date="2017-05" db="UniProtKB">
        <authorList>
            <consortium name="EnsemblMetazoa"/>
        </authorList>
    </citation>
    <scope>IDENTIFICATION</scope>
</reference>
<dbReference type="GO" id="GO:0005886">
    <property type="term" value="C:plasma membrane"/>
    <property type="evidence" value="ECO:0007669"/>
    <property type="project" value="TreeGrafter"/>
</dbReference>
<evidence type="ECO:0000256" key="10">
    <source>
        <dbReference type="ARBA" id="ARBA00023303"/>
    </source>
</evidence>
<dbReference type="Gene3D" id="2.60.470.10">
    <property type="entry name" value="Acid-sensing ion channels like domains"/>
    <property type="match status" value="1"/>
</dbReference>
<evidence type="ECO:0000256" key="1">
    <source>
        <dbReference type="ARBA" id="ARBA00004141"/>
    </source>
</evidence>
<name>A0A1X7TFM5_AMPQE</name>
<dbReference type="PRINTS" id="PR01078">
    <property type="entry name" value="AMINACHANNEL"/>
</dbReference>
<evidence type="ECO:0000313" key="13">
    <source>
        <dbReference type="EnsemblMetazoa" id="Aqu2.1.13197_001"/>
    </source>
</evidence>
<evidence type="ECO:0000256" key="4">
    <source>
        <dbReference type="ARBA" id="ARBA00022692"/>
    </source>
</evidence>
<dbReference type="InterPro" id="IPR001873">
    <property type="entry name" value="ENaC"/>
</dbReference>
<keyword evidence="8 12" id="KW-0472">Membrane</keyword>
<evidence type="ECO:0000256" key="8">
    <source>
        <dbReference type="ARBA" id="ARBA00023136"/>
    </source>
</evidence>
<feature type="transmembrane region" description="Helical" evidence="12">
    <location>
        <begin position="312"/>
        <end position="332"/>
    </location>
</feature>
<proteinExistence type="inferred from homology"/>
<comment type="similarity">
    <text evidence="11">Belongs to the amiloride-sensitive sodium channel (TC 1.A.6) family.</text>
</comment>
<evidence type="ECO:0000256" key="5">
    <source>
        <dbReference type="ARBA" id="ARBA00022989"/>
    </source>
</evidence>
<organism evidence="13">
    <name type="scientific">Amphimedon queenslandica</name>
    <name type="common">Sponge</name>
    <dbReference type="NCBI Taxonomy" id="400682"/>
    <lineage>
        <taxon>Eukaryota</taxon>
        <taxon>Metazoa</taxon>
        <taxon>Porifera</taxon>
        <taxon>Demospongiae</taxon>
        <taxon>Heteroscleromorpha</taxon>
        <taxon>Haplosclerida</taxon>
        <taxon>Niphatidae</taxon>
        <taxon>Amphimedon</taxon>
    </lineage>
</organism>
<dbReference type="Pfam" id="PF00858">
    <property type="entry name" value="ASC"/>
    <property type="match status" value="1"/>
</dbReference>
<evidence type="ECO:0000256" key="3">
    <source>
        <dbReference type="ARBA" id="ARBA00022461"/>
    </source>
</evidence>
<evidence type="ECO:0000256" key="2">
    <source>
        <dbReference type="ARBA" id="ARBA00022448"/>
    </source>
</evidence>
<dbReference type="FunCoup" id="A0A1X7TFM5">
    <property type="interactions" value="79"/>
</dbReference>
<dbReference type="InParanoid" id="A0A1X7TFM5"/>
<dbReference type="AlphaFoldDB" id="A0A1X7TFM5"/>
<keyword evidence="5 12" id="KW-1133">Transmembrane helix</keyword>
<dbReference type="EnsemblMetazoa" id="Aqu2.1.13197_001">
    <property type="protein sequence ID" value="Aqu2.1.13197_001"/>
    <property type="gene ID" value="Aqu2.1.13197"/>
</dbReference>
<evidence type="ECO:0000256" key="7">
    <source>
        <dbReference type="ARBA" id="ARBA00023065"/>
    </source>
</evidence>
<keyword evidence="4 11" id="KW-0812">Transmembrane</keyword>
<dbReference type="GO" id="GO:0015280">
    <property type="term" value="F:ligand-gated sodium channel activity"/>
    <property type="evidence" value="ECO:0007669"/>
    <property type="project" value="TreeGrafter"/>
</dbReference>
<sequence>MCFSQKKKEGCLVLIGLSIKRFGDKPTASTITVVSSHESGLPFPAVTICNLNLKKNDSDFLLNTTYQAMNFLYNPDKSYQFNSTKKKNHLLNTCTAPHSNSIQNATIWDIVNPDRAVNELIQYCGFLHGADSDVVLCKDLFEPVLTSAGICFTFNGTNKLANSTGIRYGLKLVLDVQKKERPSFNGKLGVKLVVHDGRDIARPNLYGLTVPPGIAVDVGVRKVITRDETNEAKCIDGMNLPFFPSDKFEYSQFACRANAVAENIAKRSKCNCVVQPDRPPGFYTSTPNCTFSKACCLLQEQYTFHPLKKSTVLCHATFNIMSILLVFPVFLMDNTCNY</sequence>
<protein>
    <submittedName>
        <fullName evidence="13">Uncharacterized protein</fullName>
    </submittedName>
</protein>
<evidence type="ECO:0000256" key="9">
    <source>
        <dbReference type="ARBA" id="ARBA00023201"/>
    </source>
</evidence>